<proteinExistence type="predicted"/>
<comment type="caution">
    <text evidence="1">The sequence shown here is derived from an EMBL/GenBank/DDBJ whole genome shotgun (WGS) entry which is preliminary data.</text>
</comment>
<reference evidence="1 2" key="1">
    <citation type="submission" date="2023-07" db="EMBL/GenBank/DDBJ databases">
        <title>Sorghum-associated microbial communities from plants grown in Nebraska, USA.</title>
        <authorList>
            <person name="Schachtman D."/>
        </authorList>
    </citation>
    <scope>NUCLEOTIDE SEQUENCE [LARGE SCALE GENOMIC DNA]</scope>
    <source>
        <strain evidence="1 2">BE167</strain>
    </source>
</reference>
<evidence type="ECO:0000313" key="1">
    <source>
        <dbReference type="EMBL" id="MDR7084318.1"/>
    </source>
</evidence>
<keyword evidence="2" id="KW-1185">Reference proteome</keyword>
<name>A0ABU1UGJ9_9MICC</name>
<gene>
    <name evidence="1" type="ORF">J2X01_003626</name>
</gene>
<sequence length="33" mass="3562">MTASFAGKERLSLLGMCLPAPQIWHGTSSEADR</sequence>
<dbReference type="EMBL" id="JAVDVQ010000021">
    <property type="protein sequence ID" value="MDR7084318.1"/>
    <property type="molecule type" value="Genomic_DNA"/>
</dbReference>
<protein>
    <submittedName>
        <fullName evidence="1">Uncharacterized protein</fullName>
    </submittedName>
</protein>
<evidence type="ECO:0000313" key="2">
    <source>
        <dbReference type="Proteomes" id="UP001252243"/>
    </source>
</evidence>
<dbReference type="Proteomes" id="UP001252243">
    <property type="component" value="Unassembled WGS sequence"/>
</dbReference>
<organism evidence="1 2">
    <name type="scientific">Arthrobacter ginsengisoli</name>
    <dbReference type="NCBI Taxonomy" id="1356565"/>
    <lineage>
        <taxon>Bacteria</taxon>
        <taxon>Bacillati</taxon>
        <taxon>Actinomycetota</taxon>
        <taxon>Actinomycetes</taxon>
        <taxon>Micrococcales</taxon>
        <taxon>Micrococcaceae</taxon>
        <taxon>Arthrobacter</taxon>
    </lineage>
</organism>
<accession>A0ABU1UGJ9</accession>